<comment type="caution">
    <text evidence="2">The sequence shown here is derived from an EMBL/GenBank/DDBJ whole genome shotgun (WGS) entry which is preliminary data.</text>
</comment>
<evidence type="ECO:0000256" key="1">
    <source>
        <dbReference type="SAM" id="MobiDB-lite"/>
    </source>
</evidence>
<reference evidence="2" key="1">
    <citation type="submission" date="2022-03" db="EMBL/GenBank/DDBJ databases">
        <authorList>
            <person name="Sayadi A."/>
        </authorList>
    </citation>
    <scope>NUCLEOTIDE SEQUENCE</scope>
</reference>
<protein>
    <recommendedName>
        <fullName evidence="4">PiggyBac transposable element-derived protein domain-containing protein</fullName>
    </recommendedName>
</protein>
<feature type="compositionally biased region" description="Acidic residues" evidence="1">
    <location>
        <begin position="20"/>
        <end position="46"/>
    </location>
</feature>
<gene>
    <name evidence="2" type="ORF">ACAOBT_LOCUS16727</name>
</gene>
<evidence type="ECO:0000313" key="2">
    <source>
        <dbReference type="EMBL" id="CAH1985515.1"/>
    </source>
</evidence>
<feature type="region of interest" description="Disordered" evidence="1">
    <location>
        <begin position="1"/>
        <end position="47"/>
    </location>
</feature>
<dbReference type="EMBL" id="CAKOFQ010006982">
    <property type="protein sequence ID" value="CAH1985515.1"/>
    <property type="molecule type" value="Genomic_DNA"/>
</dbReference>
<evidence type="ECO:0008006" key="4">
    <source>
        <dbReference type="Google" id="ProtNLM"/>
    </source>
</evidence>
<dbReference type="OrthoDB" id="10249672at2759"/>
<name>A0A9P0L716_ACAOB</name>
<accession>A0A9P0L716</accession>
<keyword evidence="3" id="KW-1185">Reference proteome</keyword>
<dbReference type="AlphaFoldDB" id="A0A9P0L716"/>
<sequence>MSHSELTDQELLEILQNSDSEGDLDGDAEEWENISESDQEDQQEEIPTERQFKQYNYIDLNITKLHRKNTQKVIHYKKKKLTPTIRNFVSDASGCRIDNLSDDPSALEIFEFFCTRDIMKTIVEQTNIFGNNLHTDMPITSHIKKYHPTDTEETFFLPLPFCCHK</sequence>
<dbReference type="Proteomes" id="UP001152888">
    <property type="component" value="Unassembled WGS sequence"/>
</dbReference>
<evidence type="ECO:0000313" key="3">
    <source>
        <dbReference type="Proteomes" id="UP001152888"/>
    </source>
</evidence>
<organism evidence="2 3">
    <name type="scientific">Acanthoscelides obtectus</name>
    <name type="common">Bean weevil</name>
    <name type="synonym">Bruchus obtectus</name>
    <dbReference type="NCBI Taxonomy" id="200917"/>
    <lineage>
        <taxon>Eukaryota</taxon>
        <taxon>Metazoa</taxon>
        <taxon>Ecdysozoa</taxon>
        <taxon>Arthropoda</taxon>
        <taxon>Hexapoda</taxon>
        <taxon>Insecta</taxon>
        <taxon>Pterygota</taxon>
        <taxon>Neoptera</taxon>
        <taxon>Endopterygota</taxon>
        <taxon>Coleoptera</taxon>
        <taxon>Polyphaga</taxon>
        <taxon>Cucujiformia</taxon>
        <taxon>Chrysomeloidea</taxon>
        <taxon>Chrysomelidae</taxon>
        <taxon>Bruchinae</taxon>
        <taxon>Bruchini</taxon>
        <taxon>Acanthoscelides</taxon>
    </lineage>
</organism>
<proteinExistence type="predicted"/>